<dbReference type="InterPro" id="IPR000383">
    <property type="entry name" value="Xaa-Pro-like_dom"/>
</dbReference>
<dbReference type="GO" id="GO:0008239">
    <property type="term" value="F:dipeptidyl-peptidase activity"/>
    <property type="evidence" value="ECO:0007669"/>
    <property type="project" value="InterPro"/>
</dbReference>
<dbReference type="RefSeq" id="WP_369226537.1">
    <property type="nucleotide sequence ID" value="NZ_CP163441.1"/>
</dbReference>
<dbReference type="Pfam" id="PF08530">
    <property type="entry name" value="PepX_C"/>
    <property type="match status" value="1"/>
</dbReference>
<gene>
    <name evidence="4" type="ORF">AB5J52_38155</name>
</gene>
<dbReference type="EMBL" id="CP163441">
    <property type="protein sequence ID" value="XDQ47640.1"/>
    <property type="molecule type" value="Genomic_DNA"/>
</dbReference>
<feature type="compositionally biased region" description="Basic and acidic residues" evidence="2">
    <location>
        <begin position="363"/>
        <end position="379"/>
    </location>
</feature>
<dbReference type="SMART" id="SM00939">
    <property type="entry name" value="PepX_C"/>
    <property type="match status" value="1"/>
</dbReference>
<dbReference type="InterPro" id="IPR050585">
    <property type="entry name" value="Xaa-Pro_dipeptidyl-ppase/CocE"/>
</dbReference>
<accession>A0AB39QVH2</accession>
<evidence type="ECO:0000256" key="2">
    <source>
        <dbReference type="SAM" id="MobiDB-lite"/>
    </source>
</evidence>
<feature type="region of interest" description="Disordered" evidence="2">
    <location>
        <begin position="352"/>
        <end position="379"/>
    </location>
</feature>
<dbReference type="SUPFAM" id="SSF49785">
    <property type="entry name" value="Galactose-binding domain-like"/>
    <property type="match status" value="1"/>
</dbReference>
<feature type="domain" description="Xaa-Pro dipeptidyl-peptidase C-terminal" evidence="3">
    <location>
        <begin position="299"/>
        <end position="554"/>
    </location>
</feature>
<reference evidence="4" key="1">
    <citation type="submission" date="2024-07" db="EMBL/GenBank/DDBJ databases">
        <authorList>
            <person name="Yu S.T."/>
        </authorList>
    </citation>
    <scope>NUCLEOTIDE SEQUENCE</scope>
    <source>
        <strain evidence="4">R39</strain>
    </source>
</reference>
<dbReference type="Gene3D" id="1.10.3020.10">
    <property type="entry name" value="alpha-amino acid ester hydrolase ( Helical cap domain)"/>
    <property type="match status" value="1"/>
</dbReference>
<protein>
    <submittedName>
        <fullName evidence="4">CocE/NonD family hydrolase</fullName>
    </submittedName>
</protein>
<keyword evidence="1 4" id="KW-0378">Hydrolase</keyword>
<dbReference type="Pfam" id="PF02129">
    <property type="entry name" value="Peptidase_S15"/>
    <property type="match status" value="1"/>
</dbReference>
<dbReference type="InterPro" id="IPR029058">
    <property type="entry name" value="AB_hydrolase_fold"/>
</dbReference>
<evidence type="ECO:0000313" key="4">
    <source>
        <dbReference type="EMBL" id="XDQ47640.1"/>
    </source>
</evidence>
<dbReference type="AlphaFoldDB" id="A0AB39QVH2"/>
<dbReference type="InterPro" id="IPR013736">
    <property type="entry name" value="Xaa-Pro_dipept_C"/>
</dbReference>
<dbReference type="InterPro" id="IPR005674">
    <property type="entry name" value="CocE/Ser_esterase"/>
</dbReference>
<evidence type="ECO:0000259" key="3">
    <source>
        <dbReference type="SMART" id="SM00939"/>
    </source>
</evidence>
<dbReference type="PANTHER" id="PTHR43056:SF10">
    <property type="entry name" value="COCE_NOND FAMILY, PUTATIVE (AFU_ORTHOLOGUE AFUA_7G00600)-RELATED"/>
    <property type="match status" value="1"/>
</dbReference>
<proteinExistence type="predicted"/>
<evidence type="ECO:0000256" key="1">
    <source>
        <dbReference type="ARBA" id="ARBA00022801"/>
    </source>
</evidence>
<name>A0AB39QVH2_9ACTN</name>
<dbReference type="InterPro" id="IPR008979">
    <property type="entry name" value="Galactose-bd-like_sf"/>
</dbReference>
<dbReference type="Gene3D" id="3.40.50.1820">
    <property type="entry name" value="alpha/beta hydrolase"/>
    <property type="match status" value="1"/>
</dbReference>
<sequence length="568" mass="60749">MRLVIDRDVPVPMRDGVVLRADVYRPDTARPLPALLQRTPYDKGSSAGGRSLNWMRLVEAGYCLVVQDVRGRYASGGVFRPFADDASDGRDTVEWAARQAWCDGAVGMLGRSYEGAAQWHAAAAGPPALRAIAPHVAASDPYDGWTYLGGAFQLGFCLHWVLGDLLHGQVGRAGGTDADVRAVERALDGIDELYRAPWRALPLLDRLAPYYREWLEHPDADAHWRGLTAAPDRRRPPALVVGGWYDIFLPGTLRGPSPRPGDRLVIGPWSHCVTGGVFPERRFGLAADESEFDMTGAHLAFFDHHLKNGNGDAGPAVRVFAGGVDRWVCPAGPPGADSTPLALHLGSDGDARTRHGTGVLRPEPPRDGGVDTYRYDPRDPVPTAGGATCMTGMLVGADCGPLDQRAVEDRPDVLCYTGARLDAPLVVSGEVVAELYVSSSAPDTDFTAKLVDVHPDGRAEILCDGVVRVGHRARQDGVRPLAPDTVHALPVSAGTVVHAFRPGHRVRLEVASSNFPRFDVNPNTGGTPLTLADAPVVTAVNRVHHGPGRPSRLLLPVSPGLPDAHDAA</sequence>
<organism evidence="4">
    <name type="scientific">Streptomyces sp. R39</name>
    <dbReference type="NCBI Taxonomy" id="3238631"/>
    <lineage>
        <taxon>Bacteria</taxon>
        <taxon>Bacillati</taxon>
        <taxon>Actinomycetota</taxon>
        <taxon>Actinomycetes</taxon>
        <taxon>Kitasatosporales</taxon>
        <taxon>Streptomycetaceae</taxon>
        <taxon>Streptomyces</taxon>
    </lineage>
</organism>
<dbReference type="PANTHER" id="PTHR43056">
    <property type="entry name" value="PEPTIDASE S9 PROLYL OLIGOPEPTIDASE"/>
    <property type="match status" value="1"/>
</dbReference>
<dbReference type="NCBIfam" id="TIGR00976">
    <property type="entry name" value="CocE_NonD"/>
    <property type="match status" value="1"/>
</dbReference>
<dbReference type="SUPFAM" id="SSF53474">
    <property type="entry name" value="alpha/beta-Hydrolases"/>
    <property type="match status" value="1"/>
</dbReference>
<dbReference type="Gene3D" id="2.60.120.260">
    <property type="entry name" value="Galactose-binding domain-like"/>
    <property type="match status" value="1"/>
</dbReference>